<organism evidence="2 3">
    <name type="scientific">Vreelandella azerica</name>
    <dbReference type="NCBI Taxonomy" id="2732867"/>
    <lineage>
        <taxon>Bacteria</taxon>
        <taxon>Pseudomonadati</taxon>
        <taxon>Pseudomonadota</taxon>
        <taxon>Gammaproteobacteria</taxon>
        <taxon>Oceanospirillales</taxon>
        <taxon>Halomonadaceae</taxon>
        <taxon>Vreelandella</taxon>
    </lineage>
</organism>
<feature type="compositionally biased region" description="Basic and acidic residues" evidence="1">
    <location>
        <begin position="101"/>
        <end position="113"/>
    </location>
</feature>
<evidence type="ECO:0000313" key="2">
    <source>
        <dbReference type="EMBL" id="NOG32855.1"/>
    </source>
</evidence>
<dbReference type="AlphaFoldDB" id="A0A7Y3TZB6"/>
<sequence length="165" mass="18801">MLFHLSNALSWFTRYEALENEISAVAHTQIPSLSSREVRDYTGPIVKRAQAAAEGRLISYNNGLVDPRYRFRRQTLYKALSPLIPSVLLPDMRAIIPDDLAQQRKSERDKSRYSDSNTGRGVRQGNVEKRAQALKMRSQGLPIAHIAQTLSVDPKTIRRWSKKPK</sequence>
<dbReference type="Pfam" id="PF13384">
    <property type="entry name" value="HTH_23"/>
    <property type="match status" value="1"/>
</dbReference>
<reference evidence="2 3" key="1">
    <citation type="submission" date="2020-05" db="EMBL/GenBank/DDBJ databases">
        <authorList>
            <person name="Ruan W."/>
            <person name="Jeon C.O."/>
            <person name="Chun B.H."/>
        </authorList>
    </citation>
    <scope>NUCLEOTIDE SEQUENCE [LARGE SCALE GENOMIC DNA]</scope>
    <source>
        <strain evidence="2 3">TBZ9</strain>
    </source>
</reference>
<dbReference type="EMBL" id="JABFHI010000012">
    <property type="protein sequence ID" value="NOG32855.1"/>
    <property type="molecule type" value="Genomic_DNA"/>
</dbReference>
<name>A0A7Y3TZB6_9GAMM</name>
<gene>
    <name evidence="2" type="ORF">HLB35_15780</name>
</gene>
<feature type="region of interest" description="Disordered" evidence="1">
    <location>
        <begin position="100"/>
        <end position="127"/>
    </location>
</feature>
<protein>
    <submittedName>
        <fullName evidence="2">Helix-turn-helix domain-containing protein</fullName>
    </submittedName>
</protein>
<dbReference type="RefSeq" id="WP_422822471.1">
    <property type="nucleotide sequence ID" value="NZ_JABFHI010000012.1"/>
</dbReference>
<evidence type="ECO:0000313" key="3">
    <source>
        <dbReference type="Proteomes" id="UP000588806"/>
    </source>
</evidence>
<dbReference type="Proteomes" id="UP000588806">
    <property type="component" value="Unassembled WGS sequence"/>
</dbReference>
<keyword evidence="3" id="KW-1185">Reference proteome</keyword>
<evidence type="ECO:0000256" key="1">
    <source>
        <dbReference type="SAM" id="MobiDB-lite"/>
    </source>
</evidence>
<dbReference type="SUPFAM" id="SSF46689">
    <property type="entry name" value="Homeodomain-like"/>
    <property type="match status" value="1"/>
</dbReference>
<comment type="caution">
    <text evidence="2">The sequence shown here is derived from an EMBL/GenBank/DDBJ whole genome shotgun (WGS) entry which is preliminary data.</text>
</comment>
<dbReference type="InterPro" id="IPR009057">
    <property type="entry name" value="Homeodomain-like_sf"/>
</dbReference>
<accession>A0A7Y3TZB6</accession>
<reference evidence="2 3" key="2">
    <citation type="submission" date="2020-06" db="EMBL/GenBank/DDBJ databases">
        <title>Halomonas songnenensis sp. nov., a moderately halophilic bacterium isolated from saline and alkaline soils.</title>
        <authorList>
            <person name="Jiang J."/>
            <person name="Pan Y."/>
        </authorList>
    </citation>
    <scope>NUCLEOTIDE SEQUENCE [LARGE SCALE GENOMIC DNA]</scope>
    <source>
        <strain evidence="2 3">TBZ9</strain>
    </source>
</reference>
<proteinExistence type="predicted"/>